<evidence type="ECO:0000256" key="1">
    <source>
        <dbReference type="ARBA" id="ARBA00022612"/>
    </source>
</evidence>
<name>A0A239DCJ0_9BACT</name>
<dbReference type="AlphaFoldDB" id="A0A239DCJ0"/>
<keyword evidence="1" id="KW-1188">Viral release from host cell</keyword>
<dbReference type="Gene3D" id="1.10.10.1400">
    <property type="entry name" value="Terminase, small subunit, N-terminal DNA-binding domain, HTH motif"/>
    <property type="match status" value="1"/>
</dbReference>
<sequence length="169" mass="18993">MLKPKQDRFCLEYIKDQNATQAALRAGYSEKTAYSQGQRLLKNPEVQQQLAALRNQIMQESGVEVKSVVQELVKIAFTNVSDVLQSSDGLKVKPFEELTPAQLASIAEISETINKYGTTRKVKMHSKLTALDMLMKHLGGYMTSSDLIDKLPPERLDQLIKELLAKVKK</sequence>
<dbReference type="PANTHER" id="PTHR41328">
    <property type="entry name" value="TERMINASE SMALL SUBUNIT-RELATED"/>
    <property type="match status" value="1"/>
</dbReference>
<dbReference type="InterPro" id="IPR005335">
    <property type="entry name" value="Terminase_ssu"/>
</dbReference>
<dbReference type="Pfam" id="PF03592">
    <property type="entry name" value="Terminase_2"/>
    <property type="match status" value="1"/>
</dbReference>
<dbReference type="RefSeq" id="WP_089318352.1">
    <property type="nucleotide sequence ID" value="NZ_FZOQ01000004.1"/>
</dbReference>
<dbReference type="GO" id="GO:0051276">
    <property type="term" value="P:chromosome organization"/>
    <property type="evidence" value="ECO:0007669"/>
    <property type="project" value="InterPro"/>
</dbReference>
<evidence type="ECO:0000313" key="3">
    <source>
        <dbReference type="EMBL" id="SNS30126.1"/>
    </source>
</evidence>
<dbReference type="InterPro" id="IPR038713">
    <property type="entry name" value="Terminase_Gp1_N_sf"/>
</dbReference>
<accession>A0A239DCJ0</accession>
<dbReference type="EMBL" id="FZOQ01000004">
    <property type="protein sequence ID" value="SNS30126.1"/>
    <property type="molecule type" value="Genomic_DNA"/>
</dbReference>
<keyword evidence="2" id="KW-0231">Viral genome packaging</keyword>
<protein>
    <submittedName>
        <fullName evidence="3">Phage terminase small subunit</fullName>
    </submittedName>
</protein>
<proteinExistence type="predicted"/>
<evidence type="ECO:0000313" key="4">
    <source>
        <dbReference type="Proteomes" id="UP000198432"/>
    </source>
</evidence>
<evidence type="ECO:0000256" key="2">
    <source>
        <dbReference type="ARBA" id="ARBA00023219"/>
    </source>
</evidence>
<dbReference type="InterPro" id="IPR052404">
    <property type="entry name" value="SPP1-like_terminase"/>
</dbReference>
<dbReference type="OrthoDB" id="1338457at2"/>
<organism evidence="3 4">
    <name type="scientific">Pontibacter ummariensis</name>
    <dbReference type="NCBI Taxonomy" id="1610492"/>
    <lineage>
        <taxon>Bacteria</taxon>
        <taxon>Pseudomonadati</taxon>
        <taxon>Bacteroidota</taxon>
        <taxon>Cytophagia</taxon>
        <taxon>Cytophagales</taxon>
        <taxon>Hymenobacteraceae</taxon>
        <taxon>Pontibacter</taxon>
    </lineage>
</organism>
<dbReference type="PANTHER" id="PTHR41328:SF2">
    <property type="entry name" value="TERMINASE SMALL SUBUNIT"/>
    <property type="match status" value="1"/>
</dbReference>
<gene>
    <name evidence="3" type="ORF">SAMN06296052_104170</name>
</gene>
<keyword evidence="4" id="KW-1185">Reference proteome</keyword>
<reference evidence="4" key="1">
    <citation type="submission" date="2017-06" db="EMBL/GenBank/DDBJ databases">
        <authorList>
            <person name="Varghese N."/>
            <person name="Submissions S."/>
        </authorList>
    </citation>
    <scope>NUCLEOTIDE SEQUENCE [LARGE SCALE GENOMIC DNA]</scope>
    <source>
        <strain evidence="4">NKM1</strain>
    </source>
</reference>
<dbReference type="Proteomes" id="UP000198432">
    <property type="component" value="Unassembled WGS sequence"/>
</dbReference>